<evidence type="ECO:0000256" key="4">
    <source>
        <dbReference type="ARBA" id="ARBA00023242"/>
    </source>
</evidence>
<evidence type="ECO:0000256" key="2">
    <source>
        <dbReference type="ARBA" id="ARBA00006374"/>
    </source>
</evidence>
<feature type="compositionally biased region" description="Basic residues" evidence="5">
    <location>
        <begin position="441"/>
        <end position="451"/>
    </location>
</feature>
<feature type="region of interest" description="Disordered" evidence="5">
    <location>
        <begin position="436"/>
        <end position="564"/>
    </location>
</feature>
<dbReference type="Pfam" id="PF05997">
    <property type="entry name" value="Nop52"/>
    <property type="match status" value="1"/>
</dbReference>
<dbReference type="GO" id="GO:0030688">
    <property type="term" value="C:preribosome, small subunit precursor"/>
    <property type="evidence" value="ECO:0007669"/>
    <property type="project" value="InterPro"/>
</dbReference>
<organism evidence="6 7">
    <name type="scientific">Juglans regia</name>
    <name type="common">English walnut</name>
    <dbReference type="NCBI Taxonomy" id="51240"/>
    <lineage>
        <taxon>Eukaryota</taxon>
        <taxon>Viridiplantae</taxon>
        <taxon>Streptophyta</taxon>
        <taxon>Embryophyta</taxon>
        <taxon>Tracheophyta</taxon>
        <taxon>Spermatophyta</taxon>
        <taxon>Magnoliopsida</taxon>
        <taxon>eudicotyledons</taxon>
        <taxon>Gunneridae</taxon>
        <taxon>Pentapetalae</taxon>
        <taxon>rosids</taxon>
        <taxon>fabids</taxon>
        <taxon>Fagales</taxon>
        <taxon>Juglandaceae</taxon>
        <taxon>Juglans</taxon>
    </lineage>
</organism>
<keyword evidence="3" id="KW-0698">rRNA processing</keyword>
<keyword evidence="4" id="KW-0539">Nucleus</keyword>
<evidence type="ECO:0000256" key="3">
    <source>
        <dbReference type="ARBA" id="ARBA00022552"/>
    </source>
</evidence>
<sequence>MGDGAQAEEGISLIKQLGASNQSTRNKALILLLNTWLPSQRDLPDDLMRKLWKGLFYCVWHADKLPVQSQLVDRLSSVLLRLPLPLSFHYFSVFLLTMRREWSGIDALRLDKFYLFIRRFLHHSFALLKNNSWDSELSSRFMGVLVERTFFSDDKFQGSGVNYHIASVFLEELRPFLPVRSVIVQVLLEPFVSVMGKLPDKVLLGKIRSCMFDELLKMGKKLLEIKKVGDEVDSSDEAVVLGTIALTMGFSSKFYELGSSVQCCQGNRKVLFGLYEEFSKLEKDAAPSGIEVPIPDTVESDEEVPTLVPIGAEMEMAGLEPAEVGADAENVSSGDKSLKKCRKKKKDSGGSGKKSKKTKKIEIADTVLEDSPAEREENAAIANGMNPNGEYTGAGGSVTFNESVISNLQIQFEKIAAEAGLDIDVVSACDLPKIKVNGTVSKKRKRAKKQKSQNLELNSEGDADGGTSAKSGEKSAKKVRFSMKNNLVWKPHSPMPPQSLRLPPSVTPRGSALKKGLPPGPIREMPPATKKVKKRAVSAKKPRKAIKTISPAVKRVKKLKSRST</sequence>
<reference evidence="7" key="1">
    <citation type="submission" date="2025-08" db="UniProtKB">
        <authorList>
            <consortium name="RefSeq"/>
        </authorList>
    </citation>
    <scope>IDENTIFICATION</scope>
    <source>
        <tissue evidence="7">Leaves</tissue>
    </source>
</reference>
<evidence type="ECO:0000256" key="1">
    <source>
        <dbReference type="ARBA" id="ARBA00004123"/>
    </source>
</evidence>
<dbReference type="PANTHER" id="PTHR13026:SF0">
    <property type="entry name" value="RIBOSOMAL RNA PROCESSING 1B"/>
    <property type="match status" value="1"/>
</dbReference>
<dbReference type="STRING" id="51240.A0A2I4GNI3"/>
<dbReference type="Gramene" id="Jr11_26390_p1">
    <property type="protein sequence ID" value="cds.Jr11_26390_p1"/>
    <property type="gene ID" value="Jr11_26390"/>
</dbReference>
<dbReference type="Proteomes" id="UP000235220">
    <property type="component" value="Chromosome 11"/>
</dbReference>
<dbReference type="RefSeq" id="XP_018845451.1">
    <property type="nucleotide sequence ID" value="XM_018989906.2"/>
</dbReference>
<proteinExistence type="inferred from homology"/>
<comment type="subcellular location">
    <subcellularLocation>
        <location evidence="1">Nucleus</location>
    </subcellularLocation>
</comment>
<keyword evidence="6" id="KW-1185">Reference proteome</keyword>
<dbReference type="GO" id="GO:0005634">
    <property type="term" value="C:nucleus"/>
    <property type="evidence" value="ECO:0000318"/>
    <property type="project" value="GO_Central"/>
</dbReference>
<accession>A0A2I4GNI3</accession>
<dbReference type="AlphaFoldDB" id="A0A2I4GNI3"/>
<comment type="similarity">
    <text evidence="2">Belongs to the RRP1 family.</text>
</comment>
<protein>
    <submittedName>
        <fullName evidence="7">Ribosomal RNA processing protein 1 homolog A-like</fullName>
    </submittedName>
</protein>
<dbReference type="InterPro" id="IPR010301">
    <property type="entry name" value="RRP1"/>
</dbReference>
<gene>
    <name evidence="7" type="primary">LOC109009453</name>
</gene>
<dbReference type="FunCoup" id="A0A2I4GNI3">
    <property type="interactions" value="2048"/>
</dbReference>
<feature type="compositionally biased region" description="Basic residues" evidence="5">
    <location>
        <begin position="554"/>
        <end position="564"/>
    </location>
</feature>
<dbReference type="OrthoDB" id="2019504at2759"/>
<dbReference type="PANTHER" id="PTHR13026">
    <property type="entry name" value="NNP-1 PROTEIN NOVEL NUCLEAR PROTEIN 1 NOP52"/>
    <property type="match status" value="1"/>
</dbReference>
<dbReference type="GeneID" id="109009453"/>
<feature type="compositionally biased region" description="Basic residues" evidence="5">
    <location>
        <begin position="530"/>
        <end position="546"/>
    </location>
</feature>
<feature type="region of interest" description="Disordered" evidence="5">
    <location>
        <begin position="323"/>
        <end position="363"/>
    </location>
</feature>
<name>A0A2I4GNI3_JUGRE</name>
<evidence type="ECO:0000313" key="6">
    <source>
        <dbReference type="Proteomes" id="UP000235220"/>
    </source>
</evidence>
<dbReference type="GO" id="GO:0006364">
    <property type="term" value="P:rRNA processing"/>
    <property type="evidence" value="ECO:0007669"/>
    <property type="project" value="UniProtKB-KW"/>
</dbReference>
<dbReference type="KEGG" id="jre:109009453"/>
<evidence type="ECO:0000313" key="7">
    <source>
        <dbReference type="RefSeq" id="XP_018845451.1"/>
    </source>
</evidence>
<evidence type="ECO:0000256" key="5">
    <source>
        <dbReference type="SAM" id="MobiDB-lite"/>
    </source>
</evidence>